<evidence type="ECO:0000259" key="2">
    <source>
        <dbReference type="Pfam" id="PF13473"/>
    </source>
</evidence>
<proteinExistence type="predicted"/>
<dbReference type="EMBL" id="JACXIY010000006">
    <property type="protein sequence ID" value="MBD2867977.1"/>
    <property type="molecule type" value="Genomic_DNA"/>
</dbReference>
<keyword evidence="1" id="KW-1133">Transmembrane helix</keyword>
<gene>
    <name evidence="3" type="ORF">IDH41_05245</name>
</gene>
<dbReference type="InterPro" id="IPR008972">
    <property type="entry name" value="Cupredoxin"/>
</dbReference>
<feature type="domain" description="EfeO-type cupredoxin-like" evidence="2">
    <location>
        <begin position="53"/>
        <end position="138"/>
    </location>
</feature>
<keyword evidence="1" id="KW-0472">Membrane</keyword>
<evidence type="ECO:0000313" key="3">
    <source>
        <dbReference type="EMBL" id="MBD2867977.1"/>
    </source>
</evidence>
<dbReference type="AlphaFoldDB" id="A0A927H522"/>
<sequence>MSKVFIVNKRHIQLAIVVAALIVLAAVYLSWSQSRTVGGQAREARVIQLVTGEFKTTTADGKELEVYRWDPGTIHVEKGELIELQISGVNGSSHPFVVEGLGLRGEVTKGKTTTVRFSADKEGTYPIQCLTHTDMRHGGPMVGYIVVDE</sequence>
<keyword evidence="1" id="KW-0812">Transmembrane</keyword>
<feature type="transmembrane region" description="Helical" evidence="1">
    <location>
        <begin position="12"/>
        <end position="31"/>
    </location>
</feature>
<accession>A0A927H522</accession>
<dbReference type="InterPro" id="IPR028096">
    <property type="entry name" value="EfeO_Cupredoxin"/>
</dbReference>
<evidence type="ECO:0000256" key="1">
    <source>
        <dbReference type="SAM" id="Phobius"/>
    </source>
</evidence>
<protein>
    <submittedName>
        <fullName evidence="3">Cupredoxin domain-containing protein</fullName>
    </submittedName>
</protein>
<dbReference type="Pfam" id="PF13473">
    <property type="entry name" value="Cupredoxin_1"/>
    <property type="match status" value="1"/>
</dbReference>
<dbReference type="RefSeq" id="WP_190858946.1">
    <property type="nucleotide sequence ID" value="NZ_JACXIY010000006.1"/>
</dbReference>
<keyword evidence="4" id="KW-1185">Reference proteome</keyword>
<dbReference type="Gene3D" id="2.60.40.420">
    <property type="entry name" value="Cupredoxins - blue copper proteins"/>
    <property type="match status" value="1"/>
</dbReference>
<organism evidence="3 4">
    <name type="scientific">Paenibacillus arenilitoris</name>
    <dbReference type="NCBI Taxonomy" id="2772299"/>
    <lineage>
        <taxon>Bacteria</taxon>
        <taxon>Bacillati</taxon>
        <taxon>Bacillota</taxon>
        <taxon>Bacilli</taxon>
        <taxon>Bacillales</taxon>
        <taxon>Paenibacillaceae</taxon>
        <taxon>Paenibacillus</taxon>
    </lineage>
</organism>
<dbReference type="Proteomes" id="UP000632125">
    <property type="component" value="Unassembled WGS sequence"/>
</dbReference>
<name>A0A927H522_9BACL</name>
<evidence type="ECO:0000313" key="4">
    <source>
        <dbReference type="Proteomes" id="UP000632125"/>
    </source>
</evidence>
<comment type="caution">
    <text evidence="3">The sequence shown here is derived from an EMBL/GenBank/DDBJ whole genome shotgun (WGS) entry which is preliminary data.</text>
</comment>
<dbReference type="SUPFAM" id="SSF49503">
    <property type="entry name" value="Cupredoxins"/>
    <property type="match status" value="1"/>
</dbReference>
<reference evidence="3" key="1">
    <citation type="submission" date="2020-09" db="EMBL/GenBank/DDBJ databases">
        <title>A novel bacterium of genus Paenibacillus, isolated from South China Sea.</title>
        <authorList>
            <person name="Huang H."/>
            <person name="Mo K."/>
            <person name="Hu Y."/>
        </authorList>
    </citation>
    <scope>NUCLEOTIDE SEQUENCE</scope>
    <source>
        <strain evidence="3">IB182493</strain>
    </source>
</reference>